<name>A0A8H4KVH6_9HYPO</name>
<comment type="caution">
    <text evidence="2">The sequence shown here is derived from an EMBL/GenBank/DDBJ whole genome shotgun (WGS) entry which is preliminary data.</text>
</comment>
<sequence>MHLIYQQQWAQDLSKQIIHYLQDNLDWIGIPSGVEDAQKANLSLLDYACGFGLVTYSLLPWFTKIRGIDISDNNVDKYNKQARDQGISPDQVFAVQGDARSPAIDLASSEFSKFDFIIISMALHHIDDPKALLSCLLTRLRPGGHIFIVDWTPEHYGVPKRDANHLIARTPGVSVDGFSQETMMELMSSVGFEGGEYRLHPKRSSMGDMIGGEKQLFFARGMKPL</sequence>
<dbReference type="PANTHER" id="PTHR43861:SF3">
    <property type="entry name" value="PUTATIVE (AFU_ORTHOLOGUE AFUA_2G14390)-RELATED"/>
    <property type="match status" value="1"/>
</dbReference>
<protein>
    <submittedName>
        <fullName evidence="2">Methyltransferase domain-containing protein</fullName>
    </submittedName>
</protein>
<organism evidence="2 3">
    <name type="scientific">Fusarium austroafricanum</name>
    <dbReference type="NCBI Taxonomy" id="2364996"/>
    <lineage>
        <taxon>Eukaryota</taxon>
        <taxon>Fungi</taxon>
        <taxon>Dikarya</taxon>
        <taxon>Ascomycota</taxon>
        <taxon>Pezizomycotina</taxon>
        <taxon>Sordariomycetes</taxon>
        <taxon>Hypocreomycetidae</taxon>
        <taxon>Hypocreales</taxon>
        <taxon>Nectriaceae</taxon>
        <taxon>Fusarium</taxon>
        <taxon>Fusarium concolor species complex</taxon>
    </lineage>
</organism>
<keyword evidence="2" id="KW-0489">Methyltransferase</keyword>
<evidence type="ECO:0000313" key="2">
    <source>
        <dbReference type="EMBL" id="KAF4456875.1"/>
    </source>
</evidence>
<dbReference type="GO" id="GO:0008168">
    <property type="term" value="F:methyltransferase activity"/>
    <property type="evidence" value="ECO:0007669"/>
    <property type="project" value="UniProtKB-KW"/>
</dbReference>
<keyword evidence="1 2" id="KW-0808">Transferase</keyword>
<dbReference type="Proteomes" id="UP000605986">
    <property type="component" value="Unassembled WGS sequence"/>
</dbReference>
<dbReference type="EMBL" id="JAADJG010000044">
    <property type="protein sequence ID" value="KAF4456875.1"/>
    <property type="molecule type" value="Genomic_DNA"/>
</dbReference>
<dbReference type="Gene3D" id="3.40.50.150">
    <property type="entry name" value="Vaccinia Virus protein VP39"/>
    <property type="match status" value="1"/>
</dbReference>
<dbReference type="CDD" id="cd02440">
    <property type="entry name" value="AdoMet_MTases"/>
    <property type="match status" value="1"/>
</dbReference>
<dbReference type="PANTHER" id="PTHR43861">
    <property type="entry name" value="TRANS-ACONITATE 2-METHYLTRANSFERASE-RELATED"/>
    <property type="match status" value="1"/>
</dbReference>
<accession>A0A8H4KVH6</accession>
<dbReference type="SUPFAM" id="SSF53335">
    <property type="entry name" value="S-adenosyl-L-methionine-dependent methyltransferases"/>
    <property type="match status" value="1"/>
</dbReference>
<proteinExistence type="predicted"/>
<evidence type="ECO:0000313" key="3">
    <source>
        <dbReference type="Proteomes" id="UP000605986"/>
    </source>
</evidence>
<dbReference type="InterPro" id="IPR029063">
    <property type="entry name" value="SAM-dependent_MTases_sf"/>
</dbReference>
<dbReference type="OrthoDB" id="3647at2759"/>
<reference evidence="2" key="1">
    <citation type="submission" date="2020-01" db="EMBL/GenBank/DDBJ databases">
        <title>Identification and distribution of gene clusters putatively required for synthesis of sphingolipid metabolism inhibitors in phylogenetically diverse species of the filamentous fungus Fusarium.</title>
        <authorList>
            <person name="Kim H.-S."/>
            <person name="Busman M."/>
            <person name="Brown D.W."/>
            <person name="Divon H."/>
            <person name="Uhlig S."/>
            <person name="Proctor R.H."/>
        </authorList>
    </citation>
    <scope>NUCLEOTIDE SEQUENCE</scope>
    <source>
        <strain evidence="2">NRRL 53441</strain>
    </source>
</reference>
<evidence type="ECO:0000256" key="1">
    <source>
        <dbReference type="ARBA" id="ARBA00022679"/>
    </source>
</evidence>
<dbReference type="Pfam" id="PF13489">
    <property type="entry name" value="Methyltransf_23"/>
    <property type="match status" value="1"/>
</dbReference>
<keyword evidence="3" id="KW-1185">Reference proteome</keyword>
<gene>
    <name evidence="2" type="ORF">F53441_1086</name>
</gene>
<dbReference type="GO" id="GO:0032259">
    <property type="term" value="P:methylation"/>
    <property type="evidence" value="ECO:0007669"/>
    <property type="project" value="UniProtKB-KW"/>
</dbReference>
<dbReference type="AlphaFoldDB" id="A0A8H4KVH6"/>